<proteinExistence type="predicted"/>
<reference evidence="2 3" key="1">
    <citation type="submission" date="2020-08" db="EMBL/GenBank/DDBJ databases">
        <title>Genomic Encyclopedia of Type Strains, Phase IV (KMG-V): Genome sequencing to study the core and pangenomes of soil and plant-associated prokaryotes.</title>
        <authorList>
            <person name="Whitman W."/>
        </authorList>
    </citation>
    <scope>NUCLEOTIDE SEQUENCE [LARGE SCALE GENOMIC DNA]</scope>
    <source>
        <strain evidence="2 3">SEMIA 4084</strain>
    </source>
</reference>
<comment type="caution">
    <text evidence="2">The sequence shown here is derived from an EMBL/GenBank/DDBJ whole genome shotgun (WGS) entry which is preliminary data.</text>
</comment>
<name>A0A7W8UAV6_9HYPH</name>
<feature type="region of interest" description="Disordered" evidence="1">
    <location>
        <begin position="53"/>
        <end position="86"/>
    </location>
</feature>
<evidence type="ECO:0000256" key="1">
    <source>
        <dbReference type="SAM" id="MobiDB-lite"/>
    </source>
</evidence>
<feature type="compositionally biased region" description="Basic and acidic residues" evidence="1">
    <location>
        <begin position="64"/>
        <end position="86"/>
    </location>
</feature>
<evidence type="ECO:0000313" key="3">
    <source>
        <dbReference type="Proteomes" id="UP000585507"/>
    </source>
</evidence>
<keyword evidence="3" id="KW-1185">Reference proteome</keyword>
<dbReference type="AlphaFoldDB" id="A0A7W8UAV6"/>
<sequence>MKLAIDNFRADGSPRDMGMYRITLAKMLVLLRLVIIASLAGYSLPAASAAMHGPMSTSTTVQSDGHHEMTNGEHVHGDESVSPDDMQKNAKQECCKDFCVSFAIIAAAGVVGGPVVSSIREFIDDNHVVGELVPLHRPPNI</sequence>
<dbReference type="EMBL" id="JACHBK010000005">
    <property type="protein sequence ID" value="MBB5536020.1"/>
    <property type="molecule type" value="Genomic_DNA"/>
</dbReference>
<gene>
    <name evidence="2" type="ORF">GGD55_002724</name>
</gene>
<protein>
    <submittedName>
        <fullName evidence="2">Uncharacterized protein</fullName>
    </submittedName>
</protein>
<accession>A0A7W8UAV6</accession>
<evidence type="ECO:0000313" key="2">
    <source>
        <dbReference type="EMBL" id="MBB5536020.1"/>
    </source>
</evidence>
<dbReference type="Proteomes" id="UP000585507">
    <property type="component" value="Unassembled WGS sequence"/>
</dbReference>
<organism evidence="2 3">
    <name type="scientific">Rhizobium giardinii</name>
    <dbReference type="NCBI Taxonomy" id="56731"/>
    <lineage>
        <taxon>Bacteria</taxon>
        <taxon>Pseudomonadati</taxon>
        <taxon>Pseudomonadota</taxon>
        <taxon>Alphaproteobacteria</taxon>
        <taxon>Hyphomicrobiales</taxon>
        <taxon>Rhizobiaceae</taxon>
        <taxon>Rhizobium/Agrobacterium group</taxon>
        <taxon>Rhizobium</taxon>
    </lineage>
</organism>